<gene>
    <name evidence="2" type="primary">LOC115634185</name>
</gene>
<accession>A0A6J2UK76</accession>
<evidence type="ECO:0000313" key="2">
    <source>
        <dbReference type="RefSeq" id="XP_030387632.1"/>
    </source>
</evidence>
<dbReference type="RefSeq" id="XP_030387632.1">
    <property type="nucleotide sequence ID" value="XM_030531772.1"/>
</dbReference>
<organism evidence="1 2">
    <name type="scientific">Drosophila lebanonensis</name>
    <name type="common">Fruit fly</name>
    <name type="synonym">Scaptodrosophila lebanonensis</name>
    <dbReference type="NCBI Taxonomy" id="7225"/>
    <lineage>
        <taxon>Eukaryota</taxon>
        <taxon>Metazoa</taxon>
        <taxon>Ecdysozoa</taxon>
        <taxon>Arthropoda</taxon>
        <taxon>Hexapoda</taxon>
        <taxon>Insecta</taxon>
        <taxon>Pterygota</taxon>
        <taxon>Neoptera</taxon>
        <taxon>Endopterygota</taxon>
        <taxon>Diptera</taxon>
        <taxon>Brachycera</taxon>
        <taxon>Muscomorpha</taxon>
        <taxon>Ephydroidea</taxon>
        <taxon>Drosophilidae</taxon>
        <taxon>Scaptodrosophila</taxon>
    </lineage>
</organism>
<dbReference type="GeneID" id="115634185"/>
<keyword evidence="1" id="KW-1185">Reference proteome</keyword>
<protein>
    <submittedName>
        <fullName evidence="2">Uncharacterized protein LOC115634185</fullName>
    </submittedName>
</protein>
<evidence type="ECO:0000313" key="1">
    <source>
        <dbReference type="Proteomes" id="UP000504634"/>
    </source>
</evidence>
<sequence>MLANQLRSSSLLCRRFATSPLAVRFYRVRPTFLPSCESRHPETRRSQDEVYVHDFLQRHQHIHPGSGSDINLRRRMRIKYGRALTKHPLHEENRCFSHKHRWNEFRRKLVLGAHAT</sequence>
<proteinExistence type="predicted"/>
<reference evidence="2" key="1">
    <citation type="submission" date="2025-08" db="UniProtKB">
        <authorList>
            <consortium name="RefSeq"/>
        </authorList>
    </citation>
    <scope>IDENTIFICATION</scope>
    <source>
        <strain evidence="2">11010-0011.00</strain>
        <tissue evidence="2">Whole body</tissue>
    </source>
</reference>
<dbReference type="Proteomes" id="UP000504634">
    <property type="component" value="Unplaced"/>
</dbReference>
<name>A0A6J2UK76_DROLE</name>
<dbReference type="AlphaFoldDB" id="A0A6J2UK76"/>